<keyword evidence="1" id="KW-0732">Signal</keyword>
<proteinExistence type="predicted"/>
<dbReference type="EMBL" id="JAROCB010000001">
    <property type="protein sequence ID" value="MDN4596477.1"/>
    <property type="molecule type" value="Genomic_DNA"/>
</dbReference>
<dbReference type="Proteomes" id="UP001174210">
    <property type="component" value="Unassembled WGS sequence"/>
</dbReference>
<feature type="signal peptide" evidence="1">
    <location>
        <begin position="1"/>
        <end position="28"/>
    </location>
</feature>
<dbReference type="RefSeq" id="WP_301216566.1">
    <property type="nucleotide sequence ID" value="NZ_JAROCB010000001.1"/>
</dbReference>
<name>A0ABT8IVR0_9MICO</name>
<accession>A0ABT8IVR0</accession>
<dbReference type="Gene3D" id="3.40.50.1110">
    <property type="entry name" value="SGNH hydrolase"/>
    <property type="match status" value="1"/>
</dbReference>
<feature type="chain" id="PRO_5046037842" evidence="1">
    <location>
        <begin position="29"/>
        <end position="243"/>
    </location>
</feature>
<keyword evidence="4" id="KW-1185">Reference proteome</keyword>
<gene>
    <name evidence="3" type="ORF">P5G59_04940</name>
</gene>
<dbReference type="Pfam" id="PF13472">
    <property type="entry name" value="Lipase_GDSL_2"/>
    <property type="match status" value="1"/>
</dbReference>
<dbReference type="SUPFAM" id="SSF52266">
    <property type="entry name" value="SGNH hydrolase"/>
    <property type="match status" value="1"/>
</dbReference>
<comment type="caution">
    <text evidence="3">The sequence shown here is derived from an EMBL/GenBank/DDBJ whole genome shotgun (WGS) entry which is preliminary data.</text>
</comment>
<evidence type="ECO:0000256" key="1">
    <source>
        <dbReference type="SAM" id="SignalP"/>
    </source>
</evidence>
<sequence>MRTRTRRLATRLPLVATAALTASLLALAGCSAAPAAHPVAAQSSDVAAPVAGTAAGSTATVDAVAIGDSIAFGKGVTPAEAWPALVSAAHGWRLTDLAVSGSGFVKPGWNGSTYRQQVDAALRLHPQVILLAATRNDREQDPAAVTANADRMLRELRERFPKATIVGITGIWGSDQPPATMTRVDGIVGDAVRDVNGTWLDIGFPLVGHPELVQADGIHPNAAGQKVVAHTIESKLRPLDLAL</sequence>
<feature type="domain" description="SGNH hydrolase-type esterase" evidence="2">
    <location>
        <begin position="65"/>
        <end position="226"/>
    </location>
</feature>
<evidence type="ECO:0000259" key="2">
    <source>
        <dbReference type="Pfam" id="PF13472"/>
    </source>
</evidence>
<evidence type="ECO:0000313" key="3">
    <source>
        <dbReference type="EMBL" id="MDN4596477.1"/>
    </source>
</evidence>
<organism evidence="3 4">
    <name type="scientific">Leifsonia virtsii</name>
    <dbReference type="NCBI Taxonomy" id="3035915"/>
    <lineage>
        <taxon>Bacteria</taxon>
        <taxon>Bacillati</taxon>
        <taxon>Actinomycetota</taxon>
        <taxon>Actinomycetes</taxon>
        <taxon>Micrococcales</taxon>
        <taxon>Microbacteriaceae</taxon>
        <taxon>Leifsonia</taxon>
    </lineage>
</organism>
<dbReference type="PROSITE" id="PS51257">
    <property type="entry name" value="PROKAR_LIPOPROTEIN"/>
    <property type="match status" value="1"/>
</dbReference>
<reference evidence="3" key="1">
    <citation type="submission" date="2023-03" db="EMBL/GenBank/DDBJ databases">
        <title>MT1 and MT2 Draft Genomes of Novel Species.</title>
        <authorList>
            <person name="Venkateswaran K."/>
        </authorList>
    </citation>
    <scope>NUCLEOTIDE SEQUENCE</scope>
    <source>
        <strain evidence="3">F6_8S_P_1A</strain>
    </source>
</reference>
<dbReference type="InterPro" id="IPR036514">
    <property type="entry name" value="SGNH_hydro_sf"/>
</dbReference>
<protein>
    <submittedName>
        <fullName evidence="3">GDSL-type esterase/lipase family protein</fullName>
    </submittedName>
</protein>
<dbReference type="InterPro" id="IPR013830">
    <property type="entry name" value="SGNH_hydro"/>
</dbReference>
<evidence type="ECO:0000313" key="4">
    <source>
        <dbReference type="Proteomes" id="UP001174210"/>
    </source>
</evidence>